<evidence type="ECO:0008006" key="4">
    <source>
        <dbReference type="Google" id="ProtNLM"/>
    </source>
</evidence>
<keyword evidence="1" id="KW-0732">Signal</keyword>
<feature type="chain" id="PRO_5013236432" description="Secreted protein" evidence="1">
    <location>
        <begin position="24"/>
        <end position="103"/>
    </location>
</feature>
<gene>
    <name evidence="2" type="ORF">HannXRQ_Chr12g0383071</name>
</gene>
<evidence type="ECO:0000313" key="2">
    <source>
        <dbReference type="EMBL" id="OTG06282.1"/>
    </source>
</evidence>
<feature type="signal peptide" evidence="1">
    <location>
        <begin position="1"/>
        <end position="23"/>
    </location>
</feature>
<proteinExistence type="predicted"/>
<evidence type="ECO:0000313" key="3">
    <source>
        <dbReference type="Proteomes" id="UP000215914"/>
    </source>
</evidence>
<accession>A0A251T6K1</accession>
<evidence type="ECO:0000256" key="1">
    <source>
        <dbReference type="SAM" id="SignalP"/>
    </source>
</evidence>
<name>A0A251T6K1_HELAN</name>
<dbReference type="EMBL" id="CM007901">
    <property type="protein sequence ID" value="OTG06282.1"/>
    <property type="molecule type" value="Genomic_DNA"/>
</dbReference>
<dbReference type="Proteomes" id="UP000215914">
    <property type="component" value="Chromosome 12"/>
</dbReference>
<organism evidence="2 3">
    <name type="scientific">Helianthus annuus</name>
    <name type="common">Common sunflower</name>
    <dbReference type="NCBI Taxonomy" id="4232"/>
    <lineage>
        <taxon>Eukaryota</taxon>
        <taxon>Viridiplantae</taxon>
        <taxon>Streptophyta</taxon>
        <taxon>Embryophyta</taxon>
        <taxon>Tracheophyta</taxon>
        <taxon>Spermatophyta</taxon>
        <taxon>Magnoliopsida</taxon>
        <taxon>eudicotyledons</taxon>
        <taxon>Gunneridae</taxon>
        <taxon>Pentapetalae</taxon>
        <taxon>asterids</taxon>
        <taxon>campanulids</taxon>
        <taxon>Asterales</taxon>
        <taxon>Asteraceae</taxon>
        <taxon>Asteroideae</taxon>
        <taxon>Heliantheae alliance</taxon>
        <taxon>Heliantheae</taxon>
        <taxon>Helianthus</taxon>
    </lineage>
</organism>
<keyword evidence="3" id="KW-1185">Reference proteome</keyword>
<protein>
    <recommendedName>
        <fullName evidence="4">Secreted protein</fullName>
    </recommendedName>
</protein>
<dbReference type="InParanoid" id="A0A251T6K1"/>
<dbReference type="AlphaFoldDB" id="A0A251T6K1"/>
<reference evidence="3" key="1">
    <citation type="journal article" date="2017" name="Nature">
        <title>The sunflower genome provides insights into oil metabolism, flowering and Asterid evolution.</title>
        <authorList>
            <person name="Badouin H."/>
            <person name="Gouzy J."/>
            <person name="Grassa C.J."/>
            <person name="Murat F."/>
            <person name="Staton S.E."/>
            <person name="Cottret L."/>
            <person name="Lelandais-Briere C."/>
            <person name="Owens G.L."/>
            <person name="Carrere S."/>
            <person name="Mayjonade B."/>
            <person name="Legrand L."/>
            <person name="Gill N."/>
            <person name="Kane N.C."/>
            <person name="Bowers J.E."/>
            <person name="Hubner S."/>
            <person name="Bellec A."/>
            <person name="Berard A."/>
            <person name="Berges H."/>
            <person name="Blanchet N."/>
            <person name="Boniface M.C."/>
            <person name="Brunel D."/>
            <person name="Catrice O."/>
            <person name="Chaidir N."/>
            <person name="Claudel C."/>
            <person name="Donnadieu C."/>
            <person name="Faraut T."/>
            <person name="Fievet G."/>
            <person name="Helmstetter N."/>
            <person name="King M."/>
            <person name="Knapp S.J."/>
            <person name="Lai Z."/>
            <person name="Le Paslier M.C."/>
            <person name="Lippi Y."/>
            <person name="Lorenzon L."/>
            <person name="Mandel J.R."/>
            <person name="Marage G."/>
            <person name="Marchand G."/>
            <person name="Marquand E."/>
            <person name="Bret-Mestries E."/>
            <person name="Morien E."/>
            <person name="Nambeesan S."/>
            <person name="Nguyen T."/>
            <person name="Pegot-Espagnet P."/>
            <person name="Pouilly N."/>
            <person name="Raftis F."/>
            <person name="Sallet E."/>
            <person name="Schiex T."/>
            <person name="Thomas J."/>
            <person name="Vandecasteele C."/>
            <person name="Vares D."/>
            <person name="Vear F."/>
            <person name="Vautrin S."/>
            <person name="Crespi M."/>
            <person name="Mangin B."/>
            <person name="Burke J.M."/>
            <person name="Salse J."/>
            <person name="Munos S."/>
            <person name="Vincourt P."/>
            <person name="Rieseberg L.H."/>
            <person name="Langlade N.B."/>
        </authorList>
    </citation>
    <scope>NUCLEOTIDE SEQUENCE [LARGE SCALE GENOMIC DNA]</scope>
    <source>
        <strain evidence="3">cv. SF193</strain>
    </source>
</reference>
<sequence length="103" mass="11715">MSDVVSSFHCRCFLLLLHHATDGVFLLRSGGGSTWINATMVDTFFSLTSEHACVLRLFKRLVWTDHPSLTKSWCLTWLFRTSNPMKIKVHLLCQRVITKGSSS</sequence>